<comment type="catalytic activity">
    <reaction evidence="8">
        <text>L-seryl-[protein] + ATP = O-phospho-L-seryl-[protein] + ADP + H(+)</text>
        <dbReference type="Rhea" id="RHEA:17989"/>
        <dbReference type="Rhea" id="RHEA-COMP:9863"/>
        <dbReference type="Rhea" id="RHEA-COMP:11604"/>
        <dbReference type="ChEBI" id="CHEBI:15378"/>
        <dbReference type="ChEBI" id="CHEBI:29999"/>
        <dbReference type="ChEBI" id="CHEBI:30616"/>
        <dbReference type="ChEBI" id="CHEBI:83421"/>
        <dbReference type="ChEBI" id="CHEBI:456216"/>
        <dbReference type="EC" id="2.7.11.1"/>
    </reaction>
</comment>
<evidence type="ECO:0000256" key="7">
    <source>
        <dbReference type="ARBA" id="ARBA00047899"/>
    </source>
</evidence>
<dbReference type="Proteomes" id="UP001281761">
    <property type="component" value="Unassembled WGS sequence"/>
</dbReference>
<keyword evidence="9" id="KW-0175">Coiled coil</keyword>
<evidence type="ECO:0000313" key="12">
    <source>
        <dbReference type="Proteomes" id="UP001281761"/>
    </source>
</evidence>
<proteinExistence type="predicted"/>
<dbReference type="EC" id="2.7.11.1" evidence="1"/>
<keyword evidence="2 11" id="KW-0723">Serine/threonine-protein kinase</keyword>
<dbReference type="InterPro" id="IPR051131">
    <property type="entry name" value="NEK_Ser/Thr_kinase_NIMA"/>
</dbReference>
<accession>A0ABQ9Y7E2</accession>
<dbReference type="EMBL" id="JARBJD010000028">
    <property type="protein sequence ID" value="KAK2959618.1"/>
    <property type="molecule type" value="Genomic_DNA"/>
</dbReference>
<keyword evidence="4" id="KW-0547">Nucleotide-binding</keyword>
<evidence type="ECO:0000256" key="4">
    <source>
        <dbReference type="ARBA" id="ARBA00022741"/>
    </source>
</evidence>
<dbReference type="Pfam" id="PF00069">
    <property type="entry name" value="Pkinase"/>
    <property type="match status" value="1"/>
</dbReference>
<gene>
    <name evidence="11" type="ORF">BLNAU_5396</name>
</gene>
<evidence type="ECO:0000256" key="8">
    <source>
        <dbReference type="ARBA" id="ARBA00048679"/>
    </source>
</evidence>
<sequence>MSGSVSAPPGYGLVRHINDGGFGTVIEVSENTTGEHFAVKMMRCMSRKDEERIGREVQRLRTFGHPNIVGLKEVVKMENMQAIVMELGGQSLAQVVKSHSERGVLIDRHIVYQVMVDISSALCFMHNHPDGRTAHGDVKLENILLFGDGHAKLCDLGAAESEDVSSTRGVMSMQYVSPERMDDAEGRASGSSDVWALGIVLHFLLFGKGLFSGQTMIKLAREIGSFQPSQIGTSCGEKERELLIRMLDPDCGSRLTSKQLVESSILRCLINTTQAGWKLSEMKSRRPDPKVAELQNQLKKKEDENIQLRNQLSKEQADKLKEWDRSYNLQSQLITERTIRQKEQESLTKERGRSYQLLEELLQVRMEREEVEQELFELLRMLVEREQLSQPKMKDGNDYGRMRTEQPIVRRRPERATERVLIRKFGTDAILSFPTDGYLNSGSAFTRTGGSFPTLLSFWIGKVVARFTFTFTRITGWTAIGIVDSFQTETVKKGQYFTTVLGGAGWVVSEKHISARQHGKEYSSGTACAAGWNGQRVVLEADGRDGKRTLRLSQAGWTQPTFFSNIPVPFRFAMILHGLFDAVSIEYVEELEEPALTWGTTEIRMDE</sequence>
<dbReference type="SMART" id="SM00220">
    <property type="entry name" value="S_TKc"/>
    <property type="match status" value="1"/>
</dbReference>
<comment type="caution">
    <text evidence="11">The sequence shown here is derived from an EMBL/GenBank/DDBJ whole genome shotgun (WGS) entry which is preliminary data.</text>
</comment>
<reference evidence="11 12" key="1">
    <citation type="journal article" date="2022" name="bioRxiv">
        <title>Genomics of Preaxostyla Flagellates Illuminates Evolutionary Transitions and the Path Towards Mitochondrial Loss.</title>
        <authorList>
            <person name="Novak L.V.F."/>
            <person name="Treitli S.C."/>
            <person name="Pyrih J."/>
            <person name="Halakuc P."/>
            <person name="Pipaliya S.V."/>
            <person name="Vacek V."/>
            <person name="Brzon O."/>
            <person name="Soukal P."/>
            <person name="Eme L."/>
            <person name="Dacks J.B."/>
            <person name="Karnkowska A."/>
            <person name="Elias M."/>
            <person name="Hampl V."/>
        </authorList>
    </citation>
    <scope>NUCLEOTIDE SEQUENCE [LARGE SCALE GENOMIC DNA]</scope>
    <source>
        <strain evidence="11">NAU3</strain>
        <tissue evidence="11">Gut</tissue>
    </source>
</reference>
<dbReference type="InterPro" id="IPR011009">
    <property type="entry name" value="Kinase-like_dom_sf"/>
</dbReference>
<dbReference type="PROSITE" id="PS50011">
    <property type="entry name" value="PROTEIN_KINASE_DOM"/>
    <property type="match status" value="1"/>
</dbReference>
<dbReference type="PANTHER" id="PTHR44899:SF3">
    <property type="entry name" value="SERINE_THREONINE-PROTEIN KINASE NEK1"/>
    <property type="match status" value="1"/>
</dbReference>
<dbReference type="GO" id="GO:0004674">
    <property type="term" value="F:protein serine/threonine kinase activity"/>
    <property type="evidence" value="ECO:0007669"/>
    <property type="project" value="UniProtKB-KW"/>
</dbReference>
<organism evidence="11 12">
    <name type="scientific">Blattamonas nauphoetae</name>
    <dbReference type="NCBI Taxonomy" id="2049346"/>
    <lineage>
        <taxon>Eukaryota</taxon>
        <taxon>Metamonada</taxon>
        <taxon>Preaxostyla</taxon>
        <taxon>Oxymonadida</taxon>
        <taxon>Blattamonas</taxon>
    </lineage>
</organism>
<comment type="catalytic activity">
    <reaction evidence="7">
        <text>L-threonyl-[protein] + ATP = O-phospho-L-threonyl-[protein] + ADP + H(+)</text>
        <dbReference type="Rhea" id="RHEA:46608"/>
        <dbReference type="Rhea" id="RHEA-COMP:11060"/>
        <dbReference type="Rhea" id="RHEA-COMP:11605"/>
        <dbReference type="ChEBI" id="CHEBI:15378"/>
        <dbReference type="ChEBI" id="CHEBI:30013"/>
        <dbReference type="ChEBI" id="CHEBI:30616"/>
        <dbReference type="ChEBI" id="CHEBI:61977"/>
        <dbReference type="ChEBI" id="CHEBI:456216"/>
        <dbReference type="EC" id="2.7.11.1"/>
    </reaction>
</comment>
<dbReference type="Gene3D" id="1.10.510.10">
    <property type="entry name" value="Transferase(Phosphotransferase) domain 1"/>
    <property type="match status" value="1"/>
</dbReference>
<dbReference type="PANTHER" id="PTHR44899">
    <property type="entry name" value="CAMK FAMILY PROTEIN KINASE"/>
    <property type="match status" value="1"/>
</dbReference>
<evidence type="ECO:0000256" key="1">
    <source>
        <dbReference type="ARBA" id="ARBA00012513"/>
    </source>
</evidence>
<keyword evidence="6" id="KW-0067">ATP-binding</keyword>
<feature type="domain" description="Protein kinase" evidence="10">
    <location>
        <begin position="11"/>
        <end position="266"/>
    </location>
</feature>
<evidence type="ECO:0000259" key="10">
    <source>
        <dbReference type="PROSITE" id="PS50011"/>
    </source>
</evidence>
<feature type="coiled-coil region" evidence="9">
    <location>
        <begin position="291"/>
        <end position="318"/>
    </location>
</feature>
<evidence type="ECO:0000256" key="9">
    <source>
        <dbReference type="SAM" id="Coils"/>
    </source>
</evidence>
<dbReference type="InterPro" id="IPR000719">
    <property type="entry name" value="Prot_kinase_dom"/>
</dbReference>
<name>A0ABQ9Y7E2_9EUKA</name>
<keyword evidence="12" id="KW-1185">Reference proteome</keyword>
<evidence type="ECO:0000256" key="6">
    <source>
        <dbReference type="ARBA" id="ARBA00022840"/>
    </source>
</evidence>
<evidence type="ECO:0000256" key="3">
    <source>
        <dbReference type="ARBA" id="ARBA00022679"/>
    </source>
</evidence>
<keyword evidence="3 11" id="KW-0808">Transferase</keyword>
<evidence type="ECO:0000256" key="2">
    <source>
        <dbReference type="ARBA" id="ARBA00022527"/>
    </source>
</evidence>
<dbReference type="SUPFAM" id="SSF56112">
    <property type="entry name" value="Protein kinase-like (PK-like)"/>
    <property type="match status" value="1"/>
</dbReference>
<evidence type="ECO:0000313" key="11">
    <source>
        <dbReference type="EMBL" id="KAK2959618.1"/>
    </source>
</evidence>
<evidence type="ECO:0000256" key="5">
    <source>
        <dbReference type="ARBA" id="ARBA00022777"/>
    </source>
</evidence>
<protein>
    <recommendedName>
        <fullName evidence="1">non-specific serine/threonine protein kinase</fullName>
        <ecNumber evidence="1">2.7.11.1</ecNumber>
    </recommendedName>
</protein>
<dbReference type="CDD" id="cd14014">
    <property type="entry name" value="STKc_PknB_like"/>
    <property type="match status" value="1"/>
</dbReference>
<keyword evidence="5 11" id="KW-0418">Kinase</keyword>